<comment type="caution">
    <text evidence="3">The sequence shown here is derived from an EMBL/GenBank/DDBJ whole genome shotgun (WGS) entry which is preliminary data.</text>
</comment>
<feature type="domain" description="Transposable element P transposase-like RNase H C-terminal" evidence="2">
    <location>
        <begin position="190"/>
        <end position="224"/>
    </location>
</feature>
<feature type="domain" description="Transposable element P transposase-like GTP-binding insertion" evidence="1">
    <location>
        <begin position="1"/>
        <end position="117"/>
    </location>
</feature>
<proteinExistence type="predicted"/>
<dbReference type="EMBL" id="CAKOFQ010007535">
    <property type="protein sequence ID" value="CAH2003260.1"/>
    <property type="molecule type" value="Genomic_DNA"/>
</dbReference>
<dbReference type="AlphaFoldDB" id="A0A9P0LU78"/>
<dbReference type="InterPro" id="IPR048366">
    <property type="entry name" value="TNP-like_GBD"/>
</dbReference>
<accession>A0A9P0LU78</accession>
<dbReference type="OrthoDB" id="6491412at2759"/>
<evidence type="ECO:0000259" key="1">
    <source>
        <dbReference type="Pfam" id="PF21788"/>
    </source>
</evidence>
<dbReference type="PANTHER" id="PTHR47577">
    <property type="entry name" value="THAP DOMAIN-CONTAINING PROTEIN 6"/>
    <property type="match status" value="1"/>
</dbReference>
<protein>
    <submittedName>
        <fullName evidence="3">Uncharacterized protein</fullName>
    </submittedName>
</protein>
<evidence type="ECO:0000313" key="4">
    <source>
        <dbReference type="Proteomes" id="UP001152888"/>
    </source>
</evidence>
<keyword evidence="4" id="KW-1185">Reference proteome</keyword>
<dbReference type="Pfam" id="PF21788">
    <property type="entry name" value="TNP-like_GBD"/>
    <property type="match status" value="1"/>
</dbReference>
<dbReference type="Proteomes" id="UP001152888">
    <property type="component" value="Unassembled WGS sequence"/>
</dbReference>
<sequence length="449" mass="51524">MIKLVRNTFGSQKYLTDMSGNQIDWNFLVKLVDIQSSQGLHLATKIRPRHLQWAREKMKVKIATQTLSKSVADALLYLGEDLKLPSFKDIKATSIFVQMFNDLFDVFNSRNRFAKYLYRRPLSPSTAHTFFQFLDQVTIYISNLKLADVAVLNSPRKTGFLGFLICIQSLRGLYSTYVEKLKYMKYILTNKLSQDHLELFFGAIRGKGGFNNSPSARHFEAAYKRLLVHTEISGPSTGNISHSENLTILSCGSGQQVTVDEHGENLLNSKEFIDFKDAVSEDISKYSFSSSAWDLTIYAEKKVLKKCVTCSQCCSLLEGDIVISKLQQRKQYGSLVNASKVVIEICSAAEKYFRFFHKTTNIFNKNIKNLIDILILNTLKTLSPKILQNFENHLYDYDPLDGHVMRLIKLILCNYFNLRIHHEATKQQELSKTLKIRSIFTKTILFKHQ</sequence>
<name>A0A9P0LU78_ACAOB</name>
<evidence type="ECO:0000313" key="3">
    <source>
        <dbReference type="EMBL" id="CAH2003260.1"/>
    </source>
</evidence>
<evidence type="ECO:0000259" key="2">
    <source>
        <dbReference type="Pfam" id="PF21789"/>
    </source>
</evidence>
<organism evidence="3 4">
    <name type="scientific">Acanthoscelides obtectus</name>
    <name type="common">Bean weevil</name>
    <name type="synonym">Bruchus obtectus</name>
    <dbReference type="NCBI Taxonomy" id="200917"/>
    <lineage>
        <taxon>Eukaryota</taxon>
        <taxon>Metazoa</taxon>
        <taxon>Ecdysozoa</taxon>
        <taxon>Arthropoda</taxon>
        <taxon>Hexapoda</taxon>
        <taxon>Insecta</taxon>
        <taxon>Pterygota</taxon>
        <taxon>Neoptera</taxon>
        <taxon>Endopterygota</taxon>
        <taxon>Coleoptera</taxon>
        <taxon>Polyphaga</taxon>
        <taxon>Cucujiformia</taxon>
        <taxon>Chrysomeloidea</taxon>
        <taxon>Chrysomelidae</taxon>
        <taxon>Bruchinae</taxon>
        <taxon>Bruchini</taxon>
        <taxon>Acanthoscelides</taxon>
    </lineage>
</organism>
<reference evidence="3" key="1">
    <citation type="submission" date="2022-03" db="EMBL/GenBank/DDBJ databases">
        <authorList>
            <person name="Sayadi A."/>
        </authorList>
    </citation>
    <scope>NUCLEOTIDE SEQUENCE</scope>
</reference>
<dbReference type="Pfam" id="PF21789">
    <property type="entry name" value="TNP-like_RNaseH_C"/>
    <property type="match status" value="1"/>
</dbReference>
<gene>
    <name evidence="3" type="ORF">ACAOBT_LOCUS27306</name>
</gene>
<dbReference type="PANTHER" id="PTHR47577:SF2">
    <property type="entry name" value="THAP DOMAIN CONTAINING 9"/>
    <property type="match status" value="1"/>
</dbReference>
<dbReference type="InterPro" id="IPR048367">
    <property type="entry name" value="TNP-like_RNaseH_C"/>
</dbReference>